<proteinExistence type="predicted"/>
<gene>
    <name evidence="1" type="ORF">MM415A02816_0006</name>
</gene>
<name>A0A6M3JSI4_9ZZZZ</name>
<reference evidence="1" key="1">
    <citation type="submission" date="2020-03" db="EMBL/GenBank/DDBJ databases">
        <title>The deep terrestrial virosphere.</title>
        <authorList>
            <person name="Holmfeldt K."/>
            <person name="Nilsson E."/>
            <person name="Simone D."/>
            <person name="Lopez-Fernandez M."/>
            <person name="Wu X."/>
            <person name="de Brujin I."/>
            <person name="Lundin D."/>
            <person name="Andersson A."/>
            <person name="Bertilsson S."/>
            <person name="Dopson M."/>
        </authorList>
    </citation>
    <scope>NUCLEOTIDE SEQUENCE</scope>
    <source>
        <strain evidence="1">MM415A02816</strain>
    </source>
</reference>
<protein>
    <submittedName>
        <fullName evidence="1">Uncharacterized protein</fullName>
    </submittedName>
</protein>
<sequence length="112" mass="13012">MTELEMKERFRLLLAPFIKRNPDSYSELIGSLILPAWEPWGLAIPIYAGEKQSYEDIYRLVFLQDMVAGILRNNPQKAKSYRNGELAYFEIVEEVENFVGRRLTMEPARKAG</sequence>
<organism evidence="1">
    <name type="scientific">viral metagenome</name>
    <dbReference type="NCBI Taxonomy" id="1070528"/>
    <lineage>
        <taxon>unclassified sequences</taxon>
        <taxon>metagenomes</taxon>
        <taxon>organismal metagenomes</taxon>
    </lineage>
</organism>
<accession>A0A6M3JSI4</accession>
<evidence type="ECO:0000313" key="1">
    <source>
        <dbReference type="EMBL" id="QJA72278.1"/>
    </source>
</evidence>
<dbReference type="AlphaFoldDB" id="A0A6M3JSI4"/>
<dbReference type="EMBL" id="MT141938">
    <property type="protein sequence ID" value="QJA72278.1"/>
    <property type="molecule type" value="Genomic_DNA"/>
</dbReference>